<gene>
    <name evidence="1" type="ORF">SAMN04489742_1035</name>
</gene>
<accession>A0A1H1AQ59</accession>
<name>A0A1H1AQ59_9MICC</name>
<dbReference type="AlphaFoldDB" id="A0A1H1AQ59"/>
<dbReference type="STRING" id="37928.SAMN04489742_1035"/>
<evidence type="ECO:0000313" key="2">
    <source>
        <dbReference type="Proteomes" id="UP000181917"/>
    </source>
</evidence>
<sequence length="124" mass="14175">MPSFAQFVAIRDDLFLLPDPANNSISDLHIKNIDCHGVERSRSALLLFRLKVNNVVRLLMHFNDHEHIVDYNFDPPEPEATRPRSWHEVIPGNHLRDTDNVLTIAVQGEGSVEISDLVVVYHSR</sequence>
<organism evidence="1 2">
    <name type="scientific">Crystallibacter crystallopoietes</name>
    <dbReference type="NCBI Taxonomy" id="37928"/>
    <lineage>
        <taxon>Bacteria</taxon>
        <taxon>Bacillati</taxon>
        <taxon>Actinomycetota</taxon>
        <taxon>Actinomycetes</taxon>
        <taxon>Micrococcales</taxon>
        <taxon>Micrococcaceae</taxon>
        <taxon>Crystallibacter</taxon>
    </lineage>
</organism>
<protein>
    <submittedName>
        <fullName evidence="1">Uncharacterized protein</fullName>
    </submittedName>
</protein>
<proteinExistence type="predicted"/>
<dbReference type="Proteomes" id="UP000181917">
    <property type="component" value="Unassembled WGS sequence"/>
</dbReference>
<evidence type="ECO:0000313" key="1">
    <source>
        <dbReference type="EMBL" id="SDQ41742.1"/>
    </source>
</evidence>
<keyword evidence="2" id="KW-1185">Reference proteome</keyword>
<reference evidence="1 2" key="1">
    <citation type="submission" date="2016-10" db="EMBL/GenBank/DDBJ databases">
        <authorList>
            <person name="de Groot N.N."/>
        </authorList>
    </citation>
    <scope>NUCLEOTIDE SEQUENCE [LARGE SCALE GENOMIC DNA]</scope>
    <source>
        <strain evidence="1 2">DSM 20117</strain>
    </source>
</reference>
<dbReference type="EMBL" id="FNKH01000002">
    <property type="protein sequence ID" value="SDQ41742.1"/>
    <property type="molecule type" value="Genomic_DNA"/>
</dbReference>